<proteinExistence type="predicted"/>
<dbReference type="AlphaFoldDB" id="A0A0N7KU38"/>
<feature type="compositionally biased region" description="Basic and acidic residues" evidence="1">
    <location>
        <begin position="69"/>
        <end position="89"/>
    </location>
</feature>
<evidence type="ECO:0000313" key="2">
    <source>
        <dbReference type="EMBL" id="BAT17338.1"/>
    </source>
</evidence>
<organism evidence="2 3">
    <name type="scientific">Oryza sativa subsp. japonica</name>
    <name type="common">Rice</name>
    <dbReference type="NCBI Taxonomy" id="39947"/>
    <lineage>
        <taxon>Eukaryota</taxon>
        <taxon>Viridiplantae</taxon>
        <taxon>Streptophyta</taxon>
        <taxon>Embryophyta</taxon>
        <taxon>Tracheophyta</taxon>
        <taxon>Spermatophyta</taxon>
        <taxon>Magnoliopsida</taxon>
        <taxon>Liliopsida</taxon>
        <taxon>Poales</taxon>
        <taxon>Poaceae</taxon>
        <taxon>BOP clade</taxon>
        <taxon>Oryzoideae</taxon>
        <taxon>Oryzeae</taxon>
        <taxon>Oryzinae</taxon>
        <taxon>Oryza</taxon>
        <taxon>Oryza sativa</taxon>
    </lineage>
</organism>
<dbReference type="EMBL" id="AP014968">
    <property type="protein sequence ID" value="BAT17338.1"/>
    <property type="molecule type" value="Genomic_DNA"/>
</dbReference>
<dbReference type="PaxDb" id="39947-A0A0N7KU38"/>
<dbReference type="Proteomes" id="UP000059680">
    <property type="component" value="Chromosome 12"/>
</dbReference>
<evidence type="ECO:0000313" key="3">
    <source>
        <dbReference type="Proteomes" id="UP000059680"/>
    </source>
</evidence>
<sequence length="286" mass="30587">MPAASYSEMKLIPTAALITRFAAVPIPVPCARSRSGRISDPYIHITGPNPSENVAMNAAAAATLVAAAHHSEPEPEDDDTRREKPRTRSDTAMPPALESSIGRRPRRSARKSGTTMEAVLVAPRRTVAPSTARSDVTPTWLNTRGAYSTIAATPDACWKNCRPRMANSTRRTAGVGRTRMSRHTPVDAPPPPAAAAEDSCCFVALSLTDDTISWRRRSARAASPPVVRTSTWRASSWWPCRTSQRGVSGMASSAAAARKSGGTAPMPIMRRQLSDMGRPASAKSAM</sequence>
<reference evidence="2 3" key="3">
    <citation type="journal article" date="2013" name="Rice">
        <title>Improvement of the Oryza sativa Nipponbare reference genome using next generation sequence and optical map data.</title>
        <authorList>
            <person name="Kawahara Y."/>
            <person name="de la Bastide M."/>
            <person name="Hamilton J.P."/>
            <person name="Kanamori H."/>
            <person name="McCombie W.R."/>
            <person name="Ouyang S."/>
            <person name="Schwartz D.C."/>
            <person name="Tanaka T."/>
            <person name="Wu J."/>
            <person name="Zhou S."/>
            <person name="Childs K.L."/>
            <person name="Davidson R.M."/>
            <person name="Lin H."/>
            <person name="Quesada-Ocampo L."/>
            <person name="Vaillancourt B."/>
            <person name="Sakai H."/>
            <person name="Lee S.S."/>
            <person name="Kim J."/>
            <person name="Numa H."/>
            <person name="Itoh T."/>
            <person name="Buell C.R."/>
            <person name="Matsumoto T."/>
        </authorList>
    </citation>
    <scope>NUCLEOTIDE SEQUENCE [LARGE SCALE GENOMIC DNA]</scope>
    <source>
        <strain evidence="3">cv. Nipponbare</strain>
    </source>
</reference>
<reference evidence="3" key="1">
    <citation type="journal article" date="2005" name="Nature">
        <title>The map-based sequence of the rice genome.</title>
        <authorList>
            <consortium name="International rice genome sequencing project (IRGSP)"/>
            <person name="Matsumoto T."/>
            <person name="Wu J."/>
            <person name="Kanamori H."/>
            <person name="Katayose Y."/>
            <person name="Fujisawa M."/>
            <person name="Namiki N."/>
            <person name="Mizuno H."/>
            <person name="Yamamoto K."/>
            <person name="Antonio B.A."/>
            <person name="Baba T."/>
            <person name="Sakata K."/>
            <person name="Nagamura Y."/>
            <person name="Aoki H."/>
            <person name="Arikawa K."/>
            <person name="Arita K."/>
            <person name="Bito T."/>
            <person name="Chiden Y."/>
            <person name="Fujitsuka N."/>
            <person name="Fukunaka R."/>
            <person name="Hamada M."/>
            <person name="Harada C."/>
            <person name="Hayashi A."/>
            <person name="Hijishita S."/>
            <person name="Honda M."/>
            <person name="Hosokawa S."/>
            <person name="Ichikawa Y."/>
            <person name="Idonuma A."/>
            <person name="Iijima M."/>
            <person name="Ikeda M."/>
            <person name="Ikeno M."/>
            <person name="Ito K."/>
            <person name="Ito S."/>
            <person name="Ito T."/>
            <person name="Ito Y."/>
            <person name="Ito Y."/>
            <person name="Iwabuchi A."/>
            <person name="Kamiya K."/>
            <person name="Karasawa W."/>
            <person name="Kurita K."/>
            <person name="Katagiri S."/>
            <person name="Kikuta A."/>
            <person name="Kobayashi H."/>
            <person name="Kobayashi N."/>
            <person name="Machita K."/>
            <person name="Maehara T."/>
            <person name="Masukawa M."/>
            <person name="Mizubayashi T."/>
            <person name="Mukai Y."/>
            <person name="Nagasaki H."/>
            <person name="Nagata Y."/>
            <person name="Naito S."/>
            <person name="Nakashima M."/>
            <person name="Nakama Y."/>
            <person name="Nakamichi Y."/>
            <person name="Nakamura M."/>
            <person name="Meguro A."/>
            <person name="Negishi M."/>
            <person name="Ohta I."/>
            <person name="Ohta T."/>
            <person name="Okamoto M."/>
            <person name="Ono N."/>
            <person name="Saji S."/>
            <person name="Sakaguchi M."/>
            <person name="Sakai K."/>
            <person name="Shibata M."/>
            <person name="Shimokawa T."/>
            <person name="Song J."/>
            <person name="Takazaki Y."/>
            <person name="Terasawa K."/>
            <person name="Tsugane M."/>
            <person name="Tsuji K."/>
            <person name="Ueda S."/>
            <person name="Waki K."/>
            <person name="Yamagata H."/>
            <person name="Yamamoto M."/>
            <person name="Yamamoto S."/>
            <person name="Yamane H."/>
            <person name="Yoshiki S."/>
            <person name="Yoshihara R."/>
            <person name="Yukawa K."/>
            <person name="Zhong H."/>
            <person name="Yano M."/>
            <person name="Yuan Q."/>
            <person name="Ouyang S."/>
            <person name="Liu J."/>
            <person name="Jones K.M."/>
            <person name="Gansberger K."/>
            <person name="Moffat K."/>
            <person name="Hill J."/>
            <person name="Bera J."/>
            <person name="Fadrosh D."/>
            <person name="Jin S."/>
            <person name="Johri S."/>
            <person name="Kim M."/>
            <person name="Overton L."/>
            <person name="Reardon M."/>
            <person name="Tsitrin T."/>
            <person name="Vuong H."/>
            <person name="Weaver B."/>
            <person name="Ciecko A."/>
            <person name="Tallon L."/>
            <person name="Jackson J."/>
            <person name="Pai G."/>
            <person name="Aken S.V."/>
            <person name="Utterback T."/>
            <person name="Reidmuller S."/>
            <person name="Feldblyum T."/>
            <person name="Hsiao J."/>
            <person name="Zismann V."/>
            <person name="Iobst S."/>
            <person name="de Vazeille A.R."/>
            <person name="Buell C.R."/>
            <person name="Ying K."/>
            <person name="Li Y."/>
            <person name="Lu T."/>
            <person name="Huang Y."/>
            <person name="Zhao Q."/>
            <person name="Feng Q."/>
            <person name="Zhang L."/>
            <person name="Zhu J."/>
            <person name="Weng Q."/>
            <person name="Mu J."/>
            <person name="Lu Y."/>
            <person name="Fan D."/>
            <person name="Liu Y."/>
            <person name="Guan J."/>
            <person name="Zhang Y."/>
            <person name="Yu S."/>
            <person name="Liu X."/>
            <person name="Zhang Y."/>
            <person name="Hong G."/>
            <person name="Han B."/>
            <person name="Choisne N."/>
            <person name="Demange N."/>
            <person name="Orjeda G."/>
            <person name="Samain S."/>
            <person name="Cattolico L."/>
            <person name="Pelletier E."/>
            <person name="Couloux A."/>
            <person name="Segurens B."/>
            <person name="Wincker P."/>
            <person name="D'Hont A."/>
            <person name="Scarpelli C."/>
            <person name="Weissenbach J."/>
            <person name="Salanoubat M."/>
            <person name="Quetier F."/>
            <person name="Yu Y."/>
            <person name="Kim H.R."/>
            <person name="Rambo T."/>
            <person name="Currie J."/>
            <person name="Collura K."/>
            <person name="Luo M."/>
            <person name="Yang T."/>
            <person name="Ammiraju J.S.S."/>
            <person name="Engler F."/>
            <person name="Soderlund C."/>
            <person name="Wing R.A."/>
            <person name="Palmer L.E."/>
            <person name="de la Bastide M."/>
            <person name="Spiegel L."/>
            <person name="Nascimento L."/>
            <person name="Zutavern T."/>
            <person name="O'Shaughnessy A."/>
            <person name="Dike S."/>
            <person name="Dedhia N."/>
            <person name="Preston R."/>
            <person name="Balija V."/>
            <person name="McCombie W.R."/>
            <person name="Chow T."/>
            <person name="Chen H."/>
            <person name="Chung M."/>
            <person name="Chen C."/>
            <person name="Shaw J."/>
            <person name="Wu H."/>
            <person name="Hsiao K."/>
            <person name="Chao Y."/>
            <person name="Chu M."/>
            <person name="Cheng C."/>
            <person name="Hour A."/>
            <person name="Lee P."/>
            <person name="Lin S."/>
            <person name="Lin Y."/>
            <person name="Liou J."/>
            <person name="Liu S."/>
            <person name="Hsing Y."/>
            <person name="Raghuvanshi S."/>
            <person name="Mohanty A."/>
            <person name="Bharti A.K."/>
            <person name="Gaur A."/>
            <person name="Gupta V."/>
            <person name="Kumar D."/>
            <person name="Ravi V."/>
            <person name="Vij S."/>
            <person name="Kapur A."/>
            <person name="Khurana P."/>
            <person name="Khurana P."/>
            <person name="Khurana J.P."/>
            <person name="Tyagi A.K."/>
            <person name="Gaikwad K."/>
            <person name="Singh A."/>
            <person name="Dalal V."/>
            <person name="Srivastava S."/>
            <person name="Dixit A."/>
            <person name="Pal A.K."/>
            <person name="Ghazi I.A."/>
            <person name="Yadav M."/>
            <person name="Pandit A."/>
            <person name="Bhargava A."/>
            <person name="Sureshbabu K."/>
            <person name="Batra K."/>
            <person name="Sharma T.R."/>
            <person name="Mohapatra T."/>
            <person name="Singh N.K."/>
            <person name="Messing J."/>
            <person name="Nelson A.B."/>
            <person name="Fuks G."/>
            <person name="Kavchok S."/>
            <person name="Keizer G."/>
            <person name="Linton E."/>
            <person name="Llaca V."/>
            <person name="Song R."/>
            <person name="Tanyolac B."/>
            <person name="Young S."/>
            <person name="Ho-Il K."/>
            <person name="Hahn J.H."/>
            <person name="Sangsakoo G."/>
            <person name="Vanavichit A."/>
            <person name="de Mattos Luiz.A.T."/>
            <person name="Zimmer P.D."/>
            <person name="Malone G."/>
            <person name="Dellagostin O."/>
            <person name="de Oliveira A.C."/>
            <person name="Bevan M."/>
            <person name="Bancroft I."/>
            <person name="Minx P."/>
            <person name="Cordum H."/>
            <person name="Wilson R."/>
            <person name="Cheng Z."/>
            <person name="Jin W."/>
            <person name="Jiang J."/>
            <person name="Leong S.A."/>
            <person name="Iwama H."/>
            <person name="Gojobori T."/>
            <person name="Itoh T."/>
            <person name="Niimura Y."/>
            <person name="Fujii Y."/>
            <person name="Habara T."/>
            <person name="Sakai H."/>
            <person name="Sato Y."/>
            <person name="Wilson G."/>
            <person name="Kumar K."/>
            <person name="McCouch S."/>
            <person name="Juretic N."/>
            <person name="Hoen D."/>
            <person name="Wright S."/>
            <person name="Bruskiewich R."/>
            <person name="Bureau T."/>
            <person name="Miyao A."/>
            <person name="Hirochika H."/>
            <person name="Nishikawa T."/>
            <person name="Kadowaki K."/>
            <person name="Sugiura M."/>
            <person name="Burr B."/>
            <person name="Sasaki T."/>
        </authorList>
    </citation>
    <scope>NUCLEOTIDE SEQUENCE [LARGE SCALE GENOMIC DNA]</scope>
    <source>
        <strain evidence="3">cv. Nipponbare</strain>
    </source>
</reference>
<name>A0A0N7KU38_ORYSJ</name>
<reference evidence="2 3" key="2">
    <citation type="journal article" date="2013" name="Plant Cell Physiol.">
        <title>Rice Annotation Project Database (RAP-DB): an integrative and interactive database for rice genomics.</title>
        <authorList>
            <person name="Sakai H."/>
            <person name="Lee S.S."/>
            <person name="Tanaka T."/>
            <person name="Numa H."/>
            <person name="Kim J."/>
            <person name="Kawahara Y."/>
            <person name="Wakimoto H."/>
            <person name="Yang C.C."/>
            <person name="Iwamoto M."/>
            <person name="Abe T."/>
            <person name="Yamada Y."/>
            <person name="Muto A."/>
            <person name="Inokuchi H."/>
            <person name="Ikemura T."/>
            <person name="Matsumoto T."/>
            <person name="Sasaki T."/>
            <person name="Itoh T."/>
        </authorList>
    </citation>
    <scope>NUCLEOTIDE SEQUENCE [LARGE SCALE GENOMIC DNA]</scope>
    <source>
        <strain evidence="3">cv. Nipponbare</strain>
    </source>
</reference>
<gene>
    <name evidence="2" type="ordered locus">Os12g0512150</name>
    <name evidence="2" type="ORF">OSNPB_120512150</name>
</gene>
<keyword evidence="3" id="KW-1185">Reference proteome</keyword>
<evidence type="ECO:0000256" key="1">
    <source>
        <dbReference type="SAM" id="MobiDB-lite"/>
    </source>
</evidence>
<dbReference type="Gramene" id="Os12t0512150-00">
    <property type="protein sequence ID" value="Os12t0512150-00"/>
    <property type="gene ID" value="Os12g0512150"/>
</dbReference>
<feature type="region of interest" description="Disordered" evidence="1">
    <location>
        <begin position="168"/>
        <end position="193"/>
    </location>
</feature>
<dbReference type="InParanoid" id="A0A0N7KU38"/>
<accession>A0A0N7KU38</accession>
<feature type="region of interest" description="Disordered" evidence="1">
    <location>
        <begin position="66"/>
        <end position="117"/>
    </location>
</feature>
<protein>
    <submittedName>
        <fullName evidence="2">Os12g0512150 protein</fullName>
    </submittedName>
</protein>